<evidence type="ECO:0000256" key="3">
    <source>
        <dbReference type="ARBA" id="ARBA00023163"/>
    </source>
</evidence>
<evidence type="ECO:0000259" key="5">
    <source>
        <dbReference type="PROSITE" id="PS51755"/>
    </source>
</evidence>
<evidence type="ECO:0000256" key="2">
    <source>
        <dbReference type="ARBA" id="ARBA00023125"/>
    </source>
</evidence>
<dbReference type="Pfam" id="PF13185">
    <property type="entry name" value="GAF_2"/>
    <property type="match status" value="1"/>
</dbReference>
<dbReference type="Gene3D" id="1.10.10.10">
    <property type="entry name" value="Winged helix-like DNA-binding domain superfamily/Winged helix DNA-binding domain"/>
    <property type="match status" value="1"/>
</dbReference>
<evidence type="ECO:0000313" key="6">
    <source>
        <dbReference type="EMBL" id="BAO43639.1"/>
    </source>
</evidence>
<sequence>MKAVPTDTETNKSTSVIPEKQLLELITTVLSHYICETNPYVLFNGLLEALLEITSSEYGFIGEVFHDANNHPYVKCYATTNIAWDSDTRRLYEENRQKGMIFSKLDSLYGSVLKTGQRVIANQPATDPRRGGLPKGHPPLRTFMGLPFYGGGKMLGMVGIANRENGYDKEIAEALHPFLVTCGNLIQAYRNNRQRQDAEQELREYRRIVLARPSAISLGRGYVFSRSPASLSRDDTPVLLSRKELLLLEILAINLNKPVTTADIEAHVWPDTIVGASSLRSLMRRLRPKLPGLEITTLSGMGYMLASPEGCVTEMSQTNHD</sequence>
<keyword evidence="3" id="KW-0804">Transcription</keyword>
<dbReference type="Pfam" id="PF00486">
    <property type="entry name" value="Trans_reg_C"/>
    <property type="match status" value="1"/>
</dbReference>
<dbReference type="GO" id="GO:0000160">
    <property type="term" value="P:phosphorelay signal transduction system"/>
    <property type="evidence" value="ECO:0007669"/>
    <property type="project" value="InterPro"/>
</dbReference>
<name>A0A7U6GHA3_9GAMM</name>
<organism evidence="6 7">
    <name type="scientific">Thiolapillus brandeum</name>
    <dbReference type="NCBI Taxonomy" id="1076588"/>
    <lineage>
        <taxon>Bacteria</taxon>
        <taxon>Pseudomonadati</taxon>
        <taxon>Pseudomonadota</taxon>
        <taxon>Gammaproteobacteria</taxon>
        <taxon>Chromatiales</taxon>
        <taxon>Sedimenticolaceae</taxon>
        <taxon>Thiolapillus</taxon>
    </lineage>
</organism>
<dbReference type="OrthoDB" id="9797243at2"/>
<dbReference type="InterPro" id="IPR016032">
    <property type="entry name" value="Sig_transdc_resp-reg_C-effctor"/>
</dbReference>
<dbReference type="InterPro" id="IPR001867">
    <property type="entry name" value="OmpR/PhoB-type_DNA-bd"/>
</dbReference>
<dbReference type="GO" id="GO:0006355">
    <property type="term" value="P:regulation of DNA-templated transcription"/>
    <property type="evidence" value="ECO:0007669"/>
    <property type="project" value="InterPro"/>
</dbReference>
<dbReference type="InterPro" id="IPR036388">
    <property type="entry name" value="WH-like_DNA-bd_sf"/>
</dbReference>
<protein>
    <recommendedName>
        <fullName evidence="5">OmpR/PhoB-type domain-containing protein</fullName>
    </recommendedName>
</protein>
<dbReference type="SMART" id="SM00862">
    <property type="entry name" value="Trans_reg_C"/>
    <property type="match status" value="1"/>
</dbReference>
<dbReference type="Proteomes" id="UP000031631">
    <property type="component" value="Chromosome"/>
</dbReference>
<keyword evidence="1" id="KW-0805">Transcription regulation</keyword>
<evidence type="ECO:0000256" key="4">
    <source>
        <dbReference type="PROSITE-ProRule" id="PRU01091"/>
    </source>
</evidence>
<dbReference type="Gene3D" id="3.30.450.40">
    <property type="match status" value="1"/>
</dbReference>
<evidence type="ECO:0000256" key="1">
    <source>
        <dbReference type="ARBA" id="ARBA00023015"/>
    </source>
</evidence>
<dbReference type="EMBL" id="AP012273">
    <property type="protein sequence ID" value="BAO43639.1"/>
    <property type="molecule type" value="Genomic_DNA"/>
</dbReference>
<dbReference type="AlphaFoldDB" id="A0A7U6GHA3"/>
<accession>A0A7U6GHA3</accession>
<keyword evidence="7" id="KW-1185">Reference proteome</keyword>
<dbReference type="InterPro" id="IPR029016">
    <property type="entry name" value="GAF-like_dom_sf"/>
</dbReference>
<dbReference type="GO" id="GO:0003677">
    <property type="term" value="F:DNA binding"/>
    <property type="evidence" value="ECO:0007669"/>
    <property type="project" value="UniProtKB-UniRule"/>
</dbReference>
<feature type="DNA-binding region" description="OmpR/PhoB-type" evidence="4">
    <location>
        <begin position="213"/>
        <end position="307"/>
    </location>
</feature>
<evidence type="ECO:0000313" key="7">
    <source>
        <dbReference type="Proteomes" id="UP000031631"/>
    </source>
</evidence>
<dbReference type="SUPFAM" id="SSF46894">
    <property type="entry name" value="C-terminal effector domain of the bipartite response regulators"/>
    <property type="match status" value="1"/>
</dbReference>
<dbReference type="PROSITE" id="PS51755">
    <property type="entry name" value="OMPR_PHOB"/>
    <property type="match status" value="1"/>
</dbReference>
<dbReference type="InterPro" id="IPR003018">
    <property type="entry name" value="GAF"/>
</dbReference>
<dbReference type="SUPFAM" id="SSF55781">
    <property type="entry name" value="GAF domain-like"/>
    <property type="match status" value="1"/>
</dbReference>
<proteinExistence type="predicted"/>
<gene>
    <name evidence="6" type="ORF">TBH_C0701</name>
</gene>
<dbReference type="KEGG" id="tbn:TBH_C0701"/>
<keyword evidence="2 4" id="KW-0238">DNA-binding</keyword>
<reference evidence="6 7" key="1">
    <citation type="journal article" date="2014" name="PLoS ONE">
        <title>Physiological and genomic features of a novel sulfur-oxidizing gammaproteobacterium belonging to a previously uncultivated symbiotic lineage isolated from a hydrothermal vent.</title>
        <authorList>
            <person name="Nunoura T."/>
            <person name="Takaki Y."/>
            <person name="Kazama H."/>
            <person name="Kakuta J."/>
            <person name="Shimamura S."/>
            <person name="Makita H."/>
            <person name="Hirai M."/>
            <person name="Miyazaki M."/>
            <person name="Takai K."/>
        </authorList>
    </citation>
    <scope>NUCLEOTIDE SEQUENCE [LARGE SCALE GENOMIC DNA]</scope>
    <source>
        <strain evidence="6 7">Hiromi1</strain>
    </source>
</reference>
<dbReference type="RefSeq" id="WP_041065542.1">
    <property type="nucleotide sequence ID" value="NZ_AP012273.1"/>
</dbReference>
<feature type="domain" description="OmpR/PhoB-type" evidence="5">
    <location>
        <begin position="213"/>
        <end position="307"/>
    </location>
</feature>